<organism evidence="1 2">
    <name type="scientific">Flavobacterium johnsoniae</name>
    <name type="common">Cytophaga johnsonae</name>
    <dbReference type="NCBI Taxonomy" id="986"/>
    <lineage>
        <taxon>Bacteria</taxon>
        <taxon>Pseudomonadati</taxon>
        <taxon>Bacteroidota</taxon>
        <taxon>Flavobacteriia</taxon>
        <taxon>Flavobacteriales</taxon>
        <taxon>Flavobacteriaceae</taxon>
        <taxon>Flavobacterium</taxon>
    </lineage>
</organism>
<reference evidence="1 2" key="1">
    <citation type="submission" date="2016-10" db="EMBL/GenBank/DDBJ databases">
        <title>Draft Genome Sequence of Rhizobacteria Flavobacterium johnsoniae CI04.</title>
        <authorList>
            <person name="Bravo J.I."/>
            <person name="Lozano G.L."/>
            <person name="Handelsman J."/>
        </authorList>
    </citation>
    <scope>NUCLEOTIDE SEQUENCE [LARGE SCALE GENOMIC DNA]</scope>
    <source>
        <strain evidence="1 2">CI04</strain>
    </source>
</reference>
<sequence length="114" mass="13454">MYSEYTGELSIVLNEKTSNNLVIFEVKILQFHFNEVLSLIPSAQYNKESVMHNYFKCEGWYDGQWECKRKEEFKNQLLLIENNVPQNLLPVYNAIKQICASSIQNNNQLFIELE</sequence>
<dbReference type="RefSeq" id="WP_071636710.1">
    <property type="nucleotide sequence ID" value="NZ_MLFK01000006.1"/>
</dbReference>
<dbReference type="Proteomes" id="UP000182826">
    <property type="component" value="Unassembled WGS sequence"/>
</dbReference>
<gene>
    <name evidence="1" type="ORF">BKM63_11435</name>
</gene>
<dbReference type="AlphaFoldDB" id="A0A1J7C960"/>
<dbReference type="EMBL" id="MLFK01000006">
    <property type="protein sequence ID" value="OIV42233.1"/>
    <property type="molecule type" value="Genomic_DNA"/>
</dbReference>
<evidence type="ECO:0000313" key="2">
    <source>
        <dbReference type="Proteomes" id="UP000182826"/>
    </source>
</evidence>
<comment type="caution">
    <text evidence="1">The sequence shown here is derived from an EMBL/GenBank/DDBJ whole genome shotgun (WGS) entry which is preliminary data.</text>
</comment>
<dbReference type="OrthoDB" id="1365068at2"/>
<protein>
    <submittedName>
        <fullName evidence="1">Uncharacterized protein</fullName>
    </submittedName>
</protein>
<name>A0A1J7C960_FLAJO</name>
<accession>A0A1J7C960</accession>
<evidence type="ECO:0000313" key="1">
    <source>
        <dbReference type="EMBL" id="OIV42233.1"/>
    </source>
</evidence>
<keyword evidence="2" id="KW-1185">Reference proteome</keyword>
<proteinExistence type="predicted"/>